<feature type="transmembrane region" description="Helical" evidence="3">
    <location>
        <begin position="81"/>
        <end position="102"/>
    </location>
</feature>
<dbReference type="Pfam" id="PF04773">
    <property type="entry name" value="FecR"/>
    <property type="match status" value="1"/>
</dbReference>
<keyword evidence="2" id="KW-1015">Disulfide bond</keyword>
<accession>A0A517T988</accession>
<evidence type="ECO:0000256" key="3">
    <source>
        <dbReference type="SAM" id="Phobius"/>
    </source>
</evidence>
<dbReference type="SUPFAM" id="SSF49899">
    <property type="entry name" value="Concanavalin A-like lectins/glucanases"/>
    <property type="match status" value="1"/>
</dbReference>
<evidence type="ECO:0000256" key="1">
    <source>
        <dbReference type="ARBA" id="ARBA00022729"/>
    </source>
</evidence>
<dbReference type="GO" id="GO:0016989">
    <property type="term" value="F:sigma factor antagonist activity"/>
    <property type="evidence" value="ECO:0007669"/>
    <property type="project" value="TreeGrafter"/>
</dbReference>
<keyword evidence="3" id="KW-0472">Membrane</keyword>
<dbReference type="InterPro" id="IPR012373">
    <property type="entry name" value="Ferrdict_sens_TM"/>
</dbReference>
<dbReference type="AlphaFoldDB" id="A0A517T988"/>
<keyword evidence="3" id="KW-0812">Transmembrane</keyword>
<dbReference type="InterPro" id="IPR006558">
    <property type="entry name" value="LamG-like"/>
</dbReference>
<keyword evidence="1" id="KW-0732">Signal</keyword>
<reference evidence="5 6" key="1">
    <citation type="submission" date="2019-02" db="EMBL/GenBank/DDBJ databases">
        <title>Deep-cultivation of Planctomycetes and their phenomic and genomic characterization uncovers novel biology.</title>
        <authorList>
            <person name="Wiegand S."/>
            <person name="Jogler M."/>
            <person name="Boedeker C."/>
            <person name="Pinto D."/>
            <person name="Vollmers J."/>
            <person name="Rivas-Marin E."/>
            <person name="Kohn T."/>
            <person name="Peeters S.H."/>
            <person name="Heuer A."/>
            <person name="Rast P."/>
            <person name="Oberbeckmann S."/>
            <person name="Bunk B."/>
            <person name="Jeske O."/>
            <person name="Meyerdierks A."/>
            <person name="Storesund J.E."/>
            <person name="Kallscheuer N."/>
            <person name="Luecker S."/>
            <person name="Lage O.M."/>
            <person name="Pohl T."/>
            <person name="Merkel B.J."/>
            <person name="Hornburger P."/>
            <person name="Mueller R.-W."/>
            <person name="Bruemmer F."/>
            <person name="Labrenz M."/>
            <person name="Spormann A.M."/>
            <person name="Op den Camp H."/>
            <person name="Overmann J."/>
            <person name="Amann R."/>
            <person name="Jetten M.S.M."/>
            <person name="Mascher T."/>
            <person name="Medema M.H."/>
            <person name="Devos D.P."/>
            <person name="Kaster A.-K."/>
            <person name="Ovreas L."/>
            <person name="Rohde M."/>
            <person name="Galperin M.Y."/>
            <person name="Jogler C."/>
        </authorList>
    </citation>
    <scope>NUCLEOTIDE SEQUENCE [LARGE SCALE GENOMIC DNA]</scope>
    <source>
        <strain evidence="5 6">V22</strain>
    </source>
</reference>
<dbReference type="Gene3D" id="2.60.120.1440">
    <property type="match status" value="1"/>
</dbReference>
<evidence type="ECO:0000259" key="4">
    <source>
        <dbReference type="SMART" id="SM00560"/>
    </source>
</evidence>
<dbReference type="Pfam" id="PF13385">
    <property type="entry name" value="Laminin_G_3"/>
    <property type="match status" value="1"/>
</dbReference>
<protein>
    <submittedName>
        <fullName evidence="5">FecR protein</fullName>
    </submittedName>
</protein>
<dbReference type="InterPro" id="IPR013320">
    <property type="entry name" value="ConA-like_dom_sf"/>
</dbReference>
<dbReference type="Proteomes" id="UP000319976">
    <property type="component" value="Chromosome"/>
</dbReference>
<organism evidence="5 6">
    <name type="scientific">Calycomorphotria hydatis</name>
    <dbReference type="NCBI Taxonomy" id="2528027"/>
    <lineage>
        <taxon>Bacteria</taxon>
        <taxon>Pseudomonadati</taxon>
        <taxon>Planctomycetota</taxon>
        <taxon>Planctomycetia</taxon>
        <taxon>Planctomycetales</taxon>
        <taxon>Planctomycetaceae</taxon>
        <taxon>Calycomorphotria</taxon>
    </lineage>
</organism>
<dbReference type="RefSeq" id="WP_145262520.1">
    <property type="nucleotide sequence ID" value="NZ_CP036316.1"/>
</dbReference>
<proteinExistence type="predicted"/>
<dbReference type="PANTHER" id="PTHR30273">
    <property type="entry name" value="PERIPLASMIC SIGNAL SENSOR AND SIGMA FACTOR ACTIVATOR FECR-RELATED"/>
    <property type="match status" value="1"/>
</dbReference>
<dbReference type="PANTHER" id="PTHR30273:SF2">
    <property type="entry name" value="PROTEIN FECR"/>
    <property type="match status" value="1"/>
</dbReference>
<dbReference type="InterPro" id="IPR006860">
    <property type="entry name" value="FecR"/>
</dbReference>
<evidence type="ECO:0000313" key="5">
    <source>
        <dbReference type="EMBL" id="QDT64936.1"/>
    </source>
</evidence>
<keyword evidence="6" id="KW-1185">Reference proteome</keyword>
<dbReference type="Gene3D" id="2.60.120.200">
    <property type="match status" value="1"/>
</dbReference>
<feature type="domain" description="LamG-like jellyroll fold" evidence="4">
    <location>
        <begin position="368"/>
        <end position="507"/>
    </location>
</feature>
<dbReference type="EMBL" id="CP036316">
    <property type="protein sequence ID" value="QDT64936.1"/>
    <property type="molecule type" value="Genomic_DNA"/>
</dbReference>
<sequence length="528" mass="57702">MTNDHKAILELTNSVLNGTAAKSDLATLSKLLRENPGLQDVYLSFLDTHAALAWMFRGAESQNTSHGVSSSGGSWVSRGNFVAAIPWFVGVLSLMVAVLAVMRPQIFGGRPLDVVQAVPVVSAAESEQVLAVLVNQAGAKFKDSNSPDGVKIGASDYELQSGVVHVRFLNGTDMVVAAPAKFSVVNDMNVRLDAGNIRAISPPQAKGFTVSTIDARYVDLGTEFGLRIDPETKSSDLLVFDGQVNVEEHQSGRVLSEVFEGGTSRLLGGVEQDAPTLSPEDFPSPSSIGFARWNEHRPAMMKSPGLIALFPFQEGENRKVLQNLVPNGAPNGIIHGARWASGRWLGKDALLFDRDADYVQLEIPGEHEEFTIATWLNLDRLDYQYSVIMNSDHADRGDVHFQFTRQGFPRGGVFVEGGFSDQWIGPRVELKEWTHLASVISMRTKKQSIYINGTQVRSVQYHGSETITPGSCRLGNWLPTGQDAWASRPLRGRIDELAIWNRALSHDEVQQLVEAGRPSLIWKGDGSD</sequence>
<gene>
    <name evidence="5" type="ORF">V22_21810</name>
</gene>
<evidence type="ECO:0000256" key="2">
    <source>
        <dbReference type="ARBA" id="ARBA00023157"/>
    </source>
</evidence>
<name>A0A517T988_9PLAN</name>
<dbReference type="KEGG" id="chya:V22_21810"/>
<dbReference type="SMART" id="SM00560">
    <property type="entry name" value="LamGL"/>
    <property type="match status" value="1"/>
</dbReference>
<evidence type="ECO:0000313" key="6">
    <source>
        <dbReference type="Proteomes" id="UP000319976"/>
    </source>
</evidence>
<dbReference type="OrthoDB" id="258532at2"/>
<keyword evidence="3" id="KW-1133">Transmembrane helix</keyword>